<protein>
    <submittedName>
        <fullName evidence="1">Uncharacterized protein</fullName>
    </submittedName>
</protein>
<dbReference type="AlphaFoldDB" id="A0A484FQZ8"/>
<comment type="caution">
    <text evidence="1">The sequence shown here is derived from an EMBL/GenBank/DDBJ whole genome shotgun (WGS) entry which is preliminary data.</text>
</comment>
<name>A0A484FQZ8_COLOR</name>
<reference evidence="2" key="1">
    <citation type="journal article" date="2013" name="New Phytol.">
        <title>Comparative genomic and transcriptomic analyses reveal the hemibiotrophic stage shift of Colletotrichum fungi.</title>
        <authorList>
            <person name="Gan P."/>
            <person name="Ikeda K."/>
            <person name="Irieda H."/>
            <person name="Narusaka M."/>
            <person name="O'Connell R.J."/>
            <person name="Narusaka Y."/>
            <person name="Takano Y."/>
            <person name="Kubo Y."/>
            <person name="Shirasu K."/>
        </authorList>
    </citation>
    <scope>NUCLEOTIDE SEQUENCE [LARGE SCALE GENOMIC DNA]</scope>
    <source>
        <strain evidence="2">104-T / ATCC 96160 / CBS 514.97 / LARS 414 / MAFF 240422</strain>
    </source>
</reference>
<reference evidence="2" key="2">
    <citation type="journal article" date="2019" name="Mol. Plant Microbe Interact.">
        <title>Genome sequence resources for four phytopathogenic fungi from the Colletotrichum orbiculare species complex.</title>
        <authorList>
            <person name="Gan P."/>
            <person name="Tsushima A."/>
            <person name="Narusaka M."/>
            <person name="Narusaka Y."/>
            <person name="Takano Y."/>
            <person name="Kubo Y."/>
            <person name="Shirasu K."/>
        </authorList>
    </citation>
    <scope>GENOME REANNOTATION</scope>
    <source>
        <strain evidence="2">104-T / ATCC 96160 / CBS 514.97 / LARS 414 / MAFF 240422</strain>
    </source>
</reference>
<evidence type="ECO:0000313" key="2">
    <source>
        <dbReference type="Proteomes" id="UP000014480"/>
    </source>
</evidence>
<organism evidence="1 2">
    <name type="scientific">Colletotrichum orbiculare (strain 104-T / ATCC 96160 / CBS 514.97 / LARS 414 / MAFF 240422)</name>
    <name type="common">Cucumber anthracnose fungus</name>
    <name type="synonym">Colletotrichum lagenarium</name>
    <dbReference type="NCBI Taxonomy" id="1213857"/>
    <lineage>
        <taxon>Eukaryota</taxon>
        <taxon>Fungi</taxon>
        <taxon>Dikarya</taxon>
        <taxon>Ascomycota</taxon>
        <taxon>Pezizomycotina</taxon>
        <taxon>Sordariomycetes</taxon>
        <taxon>Hypocreomycetidae</taxon>
        <taxon>Glomerellales</taxon>
        <taxon>Glomerellaceae</taxon>
        <taxon>Colletotrichum</taxon>
        <taxon>Colletotrichum orbiculare species complex</taxon>
    </lineage>
</organism>
<evidence type="ECO:0000313" key="1">
    <source>
        <dbReference type="EMBL" id="TDZ20373.1"/>
    </source>
</evidence>
<proteinExistence type="predicted"/>
<accession>A0A484FQZ8</accession>
<dbReference type="EMBL" id="AMCV02000017">
    <property type="protein sequence ID" value="TDZ20373.1"/>
    <property type="molecule type" value="Genomic_DNA"/>
</dbReference>
<dbReference type="Proteomes" id="UP000014480">
    <property type="component" value="Unassembled WGS sequence"/>
</dbReference>
<sequence length="78" mass="8762">MTRFNGSLSSPLEFVAFLSSCPDCALDMAALHSSPARPNQGLIPVSTWRRFRSGDQYWSAPVCRELFEKLFLSPITPR</sequence>
<gene>
    <name evidence="1" type="ORF">Cob_v006594</name>
</gene>
<keyword evidence="2" id="KW-1185">Reference proteome</keyword>